<dbReference type="Pfam" id="PF16068">
    <property type="entry name" value="DUF4810"/>
    <property type="match status" value="1"/>
</dbReference>
<sequence>MIRTNLLAGACLALLAGCASQPQSLYHWGAYPAVQYAYFKGDKGPEEGILALEKVREEAKAQGRALPPGLQAHLGLLYGMTGRGDLFEQNLLAEKQSFPESSVYLDFLLKQKTPGGEKAQGAK</sequence>
<organism evidence="1 2">
    <name type="scientific">Azonexus fungiphilus</name>
    <dbReference type="NCBI Taxonomy" id="146940"/>
    <lineage>
        <taxon>Bacteria</taxon>
        <taxon>Pseudomonadati</taxon>
        <taxon>Pseudomonadota</taxon>
        <taxon>Betaproteobacteria</taxon>
        <taxon>Rhodocyclales</taxon>
        <taxon>Azonexaceae</taxon>
        <taxon>Azonexus</taxon>
    </lineage>
</organism>
<evidence type="ECO:0000313" key="2">
    <source>
        <dbReference type="Proteomes" id="UP000270626"/>
    </source>
</evidence>
<dbReference type="AlphaFoldDB" id="A0A495VJS3"/>
<gene>
    <name evidence="1" type="ORF">DFR40_3273</name>
</gene>
<dbReference type="OrthoDB" id="9800218at2"/>
<dbReference type="InterPro" id="IPR014508">
    <property type="entry name" value="UCP020555_TPR-like"/>
</dbReference>
<dbReference type="PIRSF" id="PIRSF020555">
    <property type="entry name" value="UCP020555"/>
    <property type="match status" value="1"/>
</dbReference>
<protein>
    <recommendedName>
        <fullName evidence="3">DUF4810 domain-containing protein</fullName>
    </recommendedName>
</protein>
<dbReference type="Proteomes" id="UP000270626">
    <property type="component" value="Unassembled WGS sequence"/>
</dbReference>
<dbReference type="EMBL" id="RBXP01000020">
    <property type="protein sequence ID" value="RKT49609.1"/>
    <property type="molecule type" value="Genomic_DNA"/>
</dbReference>
<dbReference type="RefSeq" id="WP_121459536.1">
    <property type="nucleotide sequence ID" value="NZ_RBXP01000020.1"/>
</dbReference>
<reference evidence="1 2" key="1">
    <citation type="submission" date="2018-10" db="EMBL/GenBank/DDBJ databases">
        <title>Genomic Encyclopedia of Type Strains, Phase IV (KMG-IV): sequencing the most valuable type-strain genomes for metagenomic binning, comparative biology and taxonomic classification.</title>
        <authorList>
            <person name="Goeker M."/>
        </authorList>
    </citation>
    <scope>NUCLEOTIDE SEQUENCE [LARGE SCALE GENOMIC DNA]</scope>
    <source>
        <strain evidence="1 2">DSM 23841</strain>
    </source>
</reference>
<comment type="caution">
    <text evidence="1">The sequence shown here is derived from an EMBL/GenBank/DDBJ whole genome shotgun (WGS) entry which is preliminary data.</text>
</comment>
<dbReference type="PROSITE" id="PS51257">
    <property type="entry name" value="PROKAR_LIPOPROTEIN"/>
    <property type="match status" value="1"/>
</dbReference>
<keyword evidence="2" id="KW-1185">Reference proteome</keyword>
<evidence type="ECO:0000313" key="1">
    <source>
        <dbReference type="EMBL" id="RKT49609.1"/>
    </source>
</evidence>
<accession>A0A495VJS3</accession>
<name>A0A495VJS3_9RHOO</name>
<evidence type="ECO:0008006" key="3">
    <source>
        <dbReference type="Google" id="ProtNLM"/>
    </source>
</evidence>
<proteinExistence type="predicted"/>